<evidence type="ECO:0000313" key="1">
    <source>
        <dbReference type="EMBL" id="JAN10772.1"/>
    </source>
</evidence>
<name>A0A0P5XJW9_9CRUS</name>
<protein>
    <submittedName>
        <fullName evidence="1">Uncharacterized protein</fullName>
    </submittedName>
</protein>
<sequence>MTAARLRLLSGNELRLQQLPQSSTNLLLTGNGLYLHQLSHWLCIVSHEHKSIQVVMTLNLDNYSLLTNNNKG</sequence>
<accession>A0A0P5XJW9</accession>
<proteinExistence type="predicted"/>
<organism evidence="1">
    <name type="scientific">Daphnia magna</name>
    <dbReference type="NCBI Taxonomy" id="35525"/>
    <lineage>
        <taxon>Eukaryota</taxon>
        <taxon>Metazoa</taxon>
        <taxon>Ecdysozoa</taxon>
        <taxon>Arthropoda</taxon>
        <taxon>Crustacea</taxon>
        <taxon>Branchiopoda</taxon>
        <taxon>Diplostraca</taxon>
        <taxon>Cladocera</taxon>
        <taxon>Anomopoda</taxon>
        <taxon>Daphniidae</taxon>
        <taxon>Daphnia</taxon>
    </lineage>
</organism>
<dbReference type="EMBL" id="GDIQ01083965">
    <property type="protein sequence ID" value="JAN10772.1"/>
    <property type="molecule type" value="Transcribed_RNA"/>
</dbReference>
<dbReference type="AlphaFoldDB" id="A0A0P5XJW9"/>
<reference evidence="1" key="1">
    <citation type="submission" date="2015-10" db="EMBL/GenBank/DDBJ databases">
        <title>EvidentialGene: Evidence-directed Construction of Complete mRNA Transcriptomes without Genomes.</title>
        <authorList>
            <person name="Gilbert D.G."/>
        </authorList>
    </citation>
    <scope>NUCLEOTIDE SEQUENCE</scope>
</reference>